<comment type="similarity">
    <text evidence="2">Belongs to the fibroblast growth factor-binding protein family.</text>
</comment>
<dbReference type="GeneTree" id="ENSGT00940000154372"/>
<evidence type="ECO:0000256" key="3">
    <source>
        <dbReference type="ARBA" id="ARBA00022525"/>
    </source>
</evidence>
<feature type="region of interest" description="Disordered" evidence="7">
    <location>
        <begin position="152"/>
        <end position="228"/>
    </location>
</feature>
<dbReference type="Pfam" id="PF06473">
    <property type="entry name" value="FGF-BP1"/>
    <property type="match status" value="1"/>
</dbReference>
<keyword evidence="3" id="KW-0964">Secreted</keyword>
<evidence type="ECO:0000256" key="5">
    <source>
        <dbReference type="ARBA" id="ARBA00023157"/>
    </source>
</evidence>
<evidence type="ECO:0000256" key="1">
    <source>
        <dbReference type="ARBA" id="ARBA00004613"/>
    </source>
</evidence>
<evidence type="ECO:0000313" key="9">
    <source>
        <dbReference type="Ensembl" id="ENSPKIP00000034713.1"/>
    </source>
</evidence>
<evidence type="ECO:0000256" key="8">
    <source>
        <dbReference type="SAM" id="SignalP"/>
    </source>
</evidence>
<proteinExistence type="inferred from homology"/>
<feature type="chain" id="PRO_5017192634" evidence="8">
    <location>
        <begin position="45"/>
        <end position="257"/>
    </location>
</feature>
<sequence>MGGYQAHISHSSTGTSRYTSVRFDMKGRIPVLLLAAFFLGAAEAQGESGKGGWGEPIQFSTKAKEACSMAVSVQGEATKLRITCRSANKTYWCEYLGKPTACRAYNANPRHYFTQIMWELRKLSNACEGRQQLKPQMCKRATDEAQMIFTTAGSKPVAQKPAKTPQERPPAQAKPEPAKTTTLRPDTVKPVQVKPAPVKPELPKTNTKKLLPRPSKTTTPARPTEVTTKESAKAIAEDYCWESLQGICATVIGWFHS</sequence>
<evidence type="ECO:0000256" key="7">
    <source>
        <dbReference type="SAM" id="MobiDB-lite"/>
    </source>
</evidence>
<dbReference type="GO" id="GO:0007267">
    <property type="term" value="P:cell-cell signaling"/>
    <property type="evidence" value="ECO:0007669"/>
    <property type="project" value="TreeGrafter"/>
</dbReference>
<dbReference type="InterPro" id="IPR010510">
    <property type="entry name" value="FGF1-bd"/>
</dbReference>
<dbReference type="GO" id="GO:0019838">
    <property type="term" value="F:growth factor binding"/>
    <property type="evidence" value="ECO:0007669"/>
    <property type="project" value="UniProtKB-KW"/>
</dbReference>
<protein>
    <submittedName>
        <fullName evidence="9">Fibroblast growth factor binding protein 2a</fullName>
    </submittedName>
</protein>
<dbReference type="PANTHER" id="PTHR15258:SF1">
    <property type="entry name" value="FIBROBLAST GROWTH FACTOR-BINDING PROTEIN 2"/>
    <property type="match status" value="1"/>
</dbReference>
<dbReference type="GO" id="GO:0005576">
    <property type="term" value="C:extracellular region"/>
    <property type="evidence" value="ECO:0007669"/>
    <property type="project" value="UniProtKB-SubCell"/>
</dbReference>
<keyword evidence="6" id="KW-0340">Growth factor binding</keyword>
<dbReference type="Proteomes" id="UP000261540">
    <property type="component" value="Unplaced"/>
</dbReference>
<keyword evidence="5" id="KW-1015">Disulfide bond</keyword>
<evidence type="ECO:0000256" key="4">
    <source>
        <dbReference type="ARBA" id="ARBA00022729"/>
    </source>
</evidence>
<feature type="compositionally biased region" description="Low complexity" evidence="7">
    <location>
        <begin position="217"/>
        <end position="226"/>
    </location>
</feature>
<evidence type="ECO:0000256" key="6">
    <source>
        <dbReference type="ARBA" id="ARBA00023183"/>
    </source>
</evidence>
<evidence type="ECO:0000313" key="10">
    <source>
        <dbReference type="Proteomes" id="UP000261540"/>
    </source>
</evidence>
<dbReference type="STRING" id="1676925.ENSPKIP00000034713"/>
<accession>A0A3B3SWT9</accession>
<dbReference type="PANTHER" id="PTHR15258">
    <property type="entry name" value="FGF BINDING PROTEIN-RELATED"/>
    <property type="match status" value="1"/>
</dbReference>
<dbReference type="AlphaFoldDB" id="A0A3B3SWT9"/>
<reference evidence="9" key="1">
    <citation type="submission" date="2025-08" db="UniProtKB">
        <authorList>
            <consortium name="Ensembl"/>
        </authorList>
    </citation>
    <scope>IDENTIFICATION</scope>
</reference>
<feature type="signal peptide" evidence="8">
    <location>
        <begin position="1"/>
        <end position="44"/>
    </location>
</feature>
<dbReference type="Ensembl" id="ENSPKIT00000015634.1">
    <property type="protein sequence ID" value="ENSPKIP00000034713.1"/>
    <property type="gene ID" value="ENSPKIG00000013943.1"/>
</dbReference>
<evidence type="ECO:0000256" key="2">
    <source>
        <dbReference type="ARBA" id="ARBA00008326"/>
    </source>
</evidence>
<comment type="subcellular location">
    <subcellularLocation>
        <location evidence="1">Secreted</location>
    </subcellularLocation>
</comment>
<keyword evidence="10" id="KW-1185">Reference proteome</keyword>
<name>A0A3B3SWT9_9TELE</name>
<organism evidence="9 10">
    <name type="scientific">Paramormyrops kingsleyae</name>
    <dbReference type="NCBI Taxonomy" id="1676925"/>
    <lineage>
        <taxon>Eukaryota</taxon>
        <taxon>Metazoa</taxon>
        <taxon>Chordata</taxon>
        <taxon>Craniata</taxon>
        <taxon>Vertebrata</taxon>
        <taxon>Euteleostomi</taxon>
        <taxon>Actinopterygii</taxon>
        <taxon>Neopterygii</taxon>
        <taxon>Teleostei</taxon>
        <taxon>Osteoglossocephala</taxon>
        <taxon>Osteoglossomorpha</taxon>
        <taxon>Osteoglossiformes</taxon>
        <taxon>Mormyridae</taxon>
        <taxon>Paramormyrops</taxon>
    </lineage>
</organism>
<reference evidence="9" key="2">
    <citation type="submission" date="2025-09" db="UniProtKB">
        <authorList>
            <consortium name="Ensembl"/>
        </authorList>
    </citation>
    <scope>IDENTIFICATION</scope>
</reference>
<keyword evidence="4 8" id="KW-0732">Signal</keyword>